<accession>A0ABX7NR45</accession>
<name>A0ABX7NR45_9BACT</name>
<proteinExistence type="predicted"/>
<evidence type="ECO:0000313" key="1">
    <source>
        <dbReference type="EMBL" id="QSQ21332.1"/>
    </source>
</evidence>
<organism evidence="1 2">
    <name type="scientific">Pyxidicoccus parkwayensis</name>
    <dbReference type="NCBI Taxonomy" id="2813578"/>
    <lineage>
        <taxon>Bacteria</taxon>
        <taxon>Pseudomonadati</taxon>
        <taxon>Myxococcota</taxon>
        <taxon>Myxococcia</taxon>
        <taxon>Myxococcales</taxon>
        <taxon>Cystobacterineae</taxon>
        <taxon>Myxococcaceae</taxon>
        <taxon>Pyxidicoccus</taxon>
    </lineage>
</organism>
<protein>
    <recommendedName>
        <fullName evidence="3">Lipoprotein</fullName>
    </recommendedName>
</protein>
<evidence type="ECO:0000313" key="2">
    <source>
        <dbReference type="Proteomes" id="UP000662747"/>
    </source>
</evidence>
<dbReference type="Proteomes" id="UP000662747">
    <property type="component" value="Chromosome"/>
</dbReference>
<dbReference type="RefSeq" id="WP_206722910.1">
    <property type="nucleotide sequence ID" value="NZ_CP071090.1"/>
</dbReference>
<gene>
    <name evidence="1" type="ORF">JY651_40125</name>
</gene>
<keyword evidence="2" id="KW-1185">Reference proteome</keyword>
<evidence type="ECO:0008006" key="3">
    <source>
        <dbReference type="Google" id="ProtNLM"/>
    </source>
</evidence>
<sequence length="249" mass="27626">MTAARHLCPLAVLAAPGCSSPRVVDPDIVRPGPGQRILEKLPGPLLGPFDSYADALLAACTRILSKPHASAGRQDHQEAGTFWRVSSEYCAWVYYTPDDPYLVSKLTDQSELDPLNRSKTCLLPSEVEDARYPASSIKYVYALHNHPHGTSLTKGDIRFIVQEGVLHGFEFQSRKGTVRLSIVAFYSHDVTNPTCDGFHQYVPVTGQLMNWSPTRGRWKCEQTGRVVWNEDATEFYVEPVTGACFEGTP</sequence>
<dbReference type="EMBL" id="CP071090">
    <property type="protein sequence ID" value="QSQ21332.1"/>
    <property type="molecule type" value="Genomic_DNA"/>
</dbReference>
<reference evidence="1 2" key="1">
    <citation type="submission" date="2021-02" db="EMBL/GenBank/DDBJ databases">
        <title>De Novo genome assembly of isolated myxobacteria.</title>
        <authorList>
            <person name="Stevens D.C."/>
        </authorList>
    </citation>
    <scope>NUCLEOTIDE SEQUENCE [LARGE SCALE GENOMIC DNA]</scope>
    <source>
        <strain evidence="2">SCPEA02</strain>
    </source>
</reference>